<feature type="non-terminal residue" evidence="1">
    <location>
        <position position="66"/>
    </location>
</feature>
<keyword evidence="2" id="KW-1185">Reference proteome</keyword>
<evidence type="ECO:0000313" key="1">
    <source>
        <dbReference type="EMBL" id="KAK0469107.1"/>
    </source>
</evidence>
<dbReference type="EMBL" id="JAUEPS010000001">
    <property type="protein sequence ID" value="KAK0469107.1"/>
    <property type="molecule type" value="Genomic_DNA"/>
</dbReference>
<name>A0AA39TSS7_ARMTA</name>
<dbReference type="AlphaFoldDB" id="A0AA39TSS7"/>
<feature type="non-terminal residue" evidence="1">
    <location>
        <position position="1"/>
    </location>
</feature>
<dbReference type="GeneID" id="85350249"/>
<sequence>LPSLKWAVMIKTERTANRTVDATITGSDEVKTAVSAAVRPGTYADPKFPETNTLLADWSRRVYMSV</sequence>
<dbReference type="Proteomes" id="UP001175211">
    <property type="component" value="Unassembled WGS sequence"/>
</dbReference>
<accession>A0AA39TSS7</accession>
<reference evidence="1" key="1">
    <citation type="submission" date="2023-06" db="EMBL/GenBank/DDBJ databases">
        <authorList>
            <consortium name="Lawrence Berkeley National Laboratory"/>
            <person name="Ahrendt S."/>
            <person name="Sahu N."/>
            <person name="Indic B."/>
            <person name="Wong-Bajracharya J."/>
            <person name="Merenyi Z."/>
            <person name="Ke H.-M."/>
            <person name="Monk M."/>
            <person name="Kocsube S."/>
            <person name="Drula E."/>
            <person name="Lipzen A."/>
            <person name="Balint B."/>
            <person name="Henrissat B."/>
            <person name="Andreopoulos B."/>
            <person name="Martin F.M."/>
            <person name="Harder C.B."/>
            <person name="Rigling D."/>
            <person name="Ford K.L."/>
            <person name="Foster G.D."/>
            <person name="Pangilinan J."/>
            <person name="Papanicolaou A."/>
            <person name="Barry K."/>
            <person name="LaButti K."/>
            <person name="Viragh M."/>
            <person name="Koriabine M."/>
            <person name="Yan M."/>
            <person name="Riley R."/>
            <person name="Champramary S."/>
            <person name="Plett K.L."/>
            <person name="Tsai I.J."/>
            <person name="Slot J."/>
            <person name="Sipos G."/>
            <person name="Plett J."/>
            <person name="Nagy L.G."/>
            <person name="Grigoriev I.V."/>
        </authorList>
    </citation>
    <scope>NUCLEOTIDE SEQUENCE</scope>
    <source>
        <strain evidence="1">CCBAS 213</strain>
    </source>
</reference>
<comment type="caution">
    <text evidence="1">The sequence shown here is derived from an EMBL/GenBank/DDBJ whole genome shotgun (WGS) entry which is preliminary data.</text>
</comment>
<protein>
    <submittedName>
        <fullName evidence="1">Uncharacterized protein</fullName>
    </submittedName>
</protein>
<proteinExistence type="predicted"/>
<dbReference type="RefSeq" id="XP_060338900.1">
    <property type="nucleotide sequence ID" value="XM_060466701.1"/>
</dbReference>
<organism evidence="1 2">
    <name type="scientific">Armillaria tabescens</name>
    <name type="common">Ringless honey mushroom</name>
    <name type="synonym">Agaricus tabescens</name>
    <dbReference type="NCBI Taxonomy" id="1929756"/>
    <lineage>
        <taxon>Eukaryota</taxon>
        <taxon>Fungi</taxon>
        <taxon>Dikarya</taxon>
        <taxon>Basidiomycota</taxon>
        <taxon>Agaricomycotina</taxon>
        <taxon>Agaricomycetes</taxon>
        <taxon>Agaricomycetidae</taxon>
        <taxon>Agaricales</taxon>
        <taxon>Marasmiineae</taxon>
        <taxon>Physalacriaceae</taxon>
        <taxon>Desarmillaria</taxon>
    </lineage>
</organism>
<evidence type="ECO:0000313" key="2">
    <source>
        <dbReference type="Proteomes" id="UP001175211"/>
    </source>
</evidence>
<gene>
    <name evidence="1" type="ORF">EV420DRAFT_1247483</name>
</gene>